<dbReference type="PANTHER" id="PTHR33623:SF5">
    <property type="entry name" value="HISTONE-LYSINE N-METHYLTRANSFERASE SETD1B-LIKE PROTEIN"/>
    <property type="match status" value="1"/>
</dbReference>
<evidence type="ECO:0000313" key="3">
    <source>
        <dbReference type="Proteomes" id="UP001417504"/>
    </source>
</evidence>
<evidence type="ECO:0000256" key="1">
    <source>
        <dbReference type="SAM" id="MobiDB-lite"/>
    </source>
</evidence>
<gene>
    <name evidence="2" type="ORF">Sjap_001239</name>
</gene>
<feature type="region of interest" description="Disordered" evidence="1">
    <location>
        <begin position="227"/>
        <end position="276"/>
    </location>
</feature>
<accession>A0AAP0PTB2</accession>
<comment type="caution">
    <text evidence="2">The sequence shown here is derived from an EMBL/GenBank/DDBJ whole genome shotgun (WGS) entry which is preliminary data.</text>
</comment>
<dbReference type="AlphaFoldDB" id="A0AAP0PTB2"/>
<evidence type="ECO:0008006" key="4">
    <source>
        <dbReference type="Google" id="ProtNLM"/>
    </source>
</evidence>
<keyword evidence="3" id="KW-1185">Reference proteome</keyword>
<organism evidence="2 3">
    <name type="scientific">Stephania japonica</name>
    <dbReference type="NCBI Taxonomy" id="461633"/>
    <lineage>
        <taxon>Eukaryota</taxon>
        <taxon>Viridiplantae</taxon>
        <taxon>Streptophyta</taxon>
        <taxon>Embryophyta</taxon>
        <taxon>Tracheophyta</taxon>
        <taxon>Spermatophyta</taxon>
        <taxon>Magnoliopsida</taxon>
        <taxon>Ranunculales</taxon>
        <taxon>Menispermaceae</taxon>
        <taxon>Menispermoideae</taxon>
        <taxon>Cissampelideae</taxon>
        <taxon>Stephania</taxon>
    </lineage>
</organism>
<dbReference type="EMBL" id="JBBNAE010000001">
    <property type="protein sequence ID" value="KAK9153759.1"/>
    <property type="molecule type" value="Genomic_DNA"/>
</dbReference>
<reference evidence="2 3" key="1">
    <citation type="submission" date="2024-01" db="EMBL/GenBank/DDBJ databases">
        <title>Genome assemblies of Stephania.</title>
        <authorList>
            <person name="Yang L."/>
        </authorList>
    </citation>
    <scope>NUCLEOTIDE SEQUENCE [LARGE SCALE GENOMIC DNA]</scope>
    <source>
        <strain evidence="2">QJT</strain>
        <tissue evidence="2">Leaf</tissue>
    </source>
</reference>
<dbReference type="Proteomes" id="UP001417504">
    <property type="component" value="Unassembled WGS sequence"/>
</dbReference>
<name>A0AAP0PTB2_9MAGN</name>
<protein>
    <recommendedName>
        <fullName evidence="4">DUF4378 domain-containing protein</fullName>
    </recommendedName>
</protein>
<proteinExistence type="predicted"/>
<sequence length="456" mass="52439">MMSSKHLRDLLTEAQEPFVLKNYINDKHSQLNRPNRPNRPNRYHKSQLHLKRRTPISLLRRNSCFLSFNDSPSPLLVRTPCRSPNALLVQIPAHTASLLLERARRIQRRPSSATDATQKPKSPKKLVFGFFGSILRKISQKKRNLKQGIEGGGVNERGFDEMGFSCSSNSNNSRLSSVWSESNEDKSLDFDSWSCSSDDDEGFVDSCSKGFSSSPFRFVLQSGWASSPGSRTPEFASPAPSLRKQVLERDEGSFECEEDSDQSSPVSVFDPPFEDDGNEGMFGYGEDGDDGYELEHSIDIVQRQKFLHKLCRFERLTELDPIELEKKLIEEDEESDLSDDEKGEEAFVREILRLSNMHYCRKIPRDMKRLVLDLVAEEQDEEETDLNIAMKVCDRLESWKEVEMNTIDMMVEFDFRRQADEWKRNLDQVQELAIDIEHSIVSYLVEELSCELCHLS</sequence>
<dbReference type="PANTHER" id="PTHR33623">
    <property type="entry name" value="OS04G0572500 PROTEIN"/>
    <property type="match status" value="1"/>
</dbReference>
<evidence type="ECO:0000313" key="2">
    <source>
        <dbReference type="EMBL" id="KAK9153759.1"/>
    </source>
</evidence>